<comment type="caution">
    <text evidence="1">The sequence shown here is derived from an EMBL/GenBank/DDBJ whole genome shotgun (WGS) entry which is preliminary data.</text>
</comment>
<dbReference type="InterPro" id="IPR007877">
    <property type="entry name" value="DUF707"/>
</dbReference>
<dbReference type="Proteomes" id="UP001567538">
    <property type="component" value="Unassembled WGS sequence"/>
</dbReference>
<accession>A0ABD1G2A9</accession>
<dbReference type="Pfam" id="PF05212">
    <property type="entry name" value="DUF707"/>
    <property type="match status" value="1"/>
</dbReference>
<keyword evidence="2" id="KW-1185">Reference proteome</keyword>
<reference evidence="1 2" key="1">
    <citation type="submission" date="2024-06" db="EMBL/GenBank/DDBJ databases">
        <title>A chromosome level genome sequence of Diviner's sage (Salvia divinorum).</title>
        <authorList>
            <person name="Ford S.A."/>
            <person name="Ro D.-K."/>
            <person name="Ness R.W."/>
            <person name="Phillips M.A."/>
        </authorList>
    </citation>
    <scope>NUCLEOTIDE SEQUENCE [LARGE SCALE GENOMIC DNA]</scope>
    <source>
        <strain evidence="1">SAF-2024a</strain>
        <tissue evidence="1">Leaf</tissue>
    </source>
</reference>
<protein>
    <submittedName>
        <fullName evidence="1">Uncharacterized protein</fullName>
    </submittedName>
</protein>
<dbReference type="PANTHER" id="PTHR31210">
    <property type="entry name" value="OS06G0731900 PROTEIN"/>
    <property type="match status" value="1"/>
</dbReference>
<sequence length="353" mass="41245">MKAMMEYNVLADRRVLLTTFLCIPFGFLLGSILREIQEVQTYTFYSPFEDSYSRHDDDSRNMSKIYIAPNPCKEAALSHGMPSNFSPQVDIRNETAKRPKYLLALAVGIQQKDIVNKIVSKFNEDFAIMLFHYDGKTSEWDQFEWSQRAIHTTGLKQTKWWFAKRFLHPDVVAEFEYIFIWDEDLGVDNFTSEEYIKIVKKHGLEISQPSITSSSEPIYKITMKRNKVEVHKEADESCENPLYPPCAGFVEIMAPVFSKESWGCVWKVIQNDLVHGWGIDFAFWRCVKIPHENIGVVDAQWVEHLVLPTLGTQGESIQKNKNQQRSTTRARSYEEWKEFERRMKEAEKQQSQK</sequence>
<organism evidence="1 2">
    <name type="scientific">Salvia divinorum</name>
    <name type="common">Maria pastora</name>
    <name type="synonym">Diviner's sage</name>
    <dbReference type="NCBI Taxonomy" id="28513"/>
    <lineage>
        <taxon>Eukaryota</taxon>
        <taxon>Viridiplantae</taxon>
        <taxon>Streptophyta</taxon>
        <taxon>Embryophyta</taxon>
        <taxon>Tracheophyta</taxon>
        <taxon>Spermatophyta</taxon>
        <taxon>Magnoliopsida</taxon>
        <taxon>eudicotyledons</taxon>
        <taxon>Gunneridae</taxon>
        <taxon>Pentapetalae</taxon>
        <taxon>asterids</taxon>
        <taxon>lamiids</taxon>
        <taxon>Lamiales</taxon>
        <taxon>Lamiaceae</taxon>
        <taxon>Nepetoideae</taxon>
        <taxon>Mentheae</taxon>
        <taxon>Salviinae</taxon>
        <taxon>Salvia</taxon>
        <taxon>Salvia subgen. Calosphace</taxon>
    </lineage>
</organism>
<evidence type="ECO:0000313" key="2">
    <source>
        <dbReference type="Proteomes" id="UP001567538"/>
    </source>
</evidence>
<dbReference type="AlphaFoldDB" id="A0ABD1G2A9"/>
<dbReference type="PANTHER" id="PTHR31210:SF43">
    <property type="entry name" value="STORAGE PROTEIN-RELATED"/>
    <property type="match status" value="1"/>
</dbReference>
<dbReference type="EMBL" id="JBEAFC010000010">
    <property type="protein sequence ID" value="KAL1538236.1"/>
    <property type="molecule type" value="Genomic_DNA"/>
</dbReference>
<gene>
    <name evidence="1" type="ORF">AAHA92_27002</name>
</gene>
<name>A0ABD1G2A9_SALDI</name>
<proteinExistence type="predicted"/>
<evidence type="ECO:0000313" key="1">
    <source>
        <dbReference type="EMBL" id="KAL1538236.1"/>
    </source>
</evidence>